<dbReference type="PANTHER" id="PTHR46470">
    <property type="entry name" value="N-ACYLNEURAMINATE-9-PHOSPHATASE"/>
    <property type="match status" value="1"/>
</dbReference>
<accession>A0A0F9KGU1</accession>
<keyword evidence="2" id="KW-0378">Hydrolase</keyword>
<dbReference type="PANTHER" id="PTHR46470:SF2">
    <property type="entry name" value="GLYCERALDEHYDE 3-PHOSPHATE PHOSPHATASE"/>
    <property type="match status" value="1"/>
</dbReference>
<dbReference type="AlphaFoldDB" id="A0A0F9KGU1"/>
<dbReference type="Pfam" id="PF13419">
    <property type="entry name" value="HAD_2"/>
    <property type="match status" value="1"/>
</dbReference>
<keyword evidence="1" id="KW-0479">Metal-binding</keyword>
<dbReference type="SFLD" id="SFLDG01129">
    <property type="entry name" value="C1.5:_HAD__Beta-PGM__Phosphata"/>
    <property type="match status" value="1"/>
</dbReference>
<dbReference type="GO" id="GO:0046872">
    <property type="term" value="F:metal ion binding"/>
    <property type="evidence" value="ECO:0007669"/>
    <property type="project" value="UniProtKB-KW"/>
</dbReference>
<evidence type="ECO:0000313" key="4">
    <source>
        <dbReference type="EMBL" id="KKM81163.1"/>
    </source>
</evidence>
<dbReference type="SUPFAM" id="SSF56784">
    <property type="entry name" value="HAD-like"/>
    <property type="match status" value="1"/>
</dbReference>
<evidence type="ECO:0000256" key="1">
    <source>
        <dbReference type="ARBA" id="ARBA00022723"/>
    </source>
</evidence>
<dbReference type="SFLD" id="SFLDS00003">
    <property type="entry name" value="Haloacid_Dehalogenase"/>
    <property type="match status" value="1"/>
</dbReference>
<proteinExistence type="predicted"/>
<dbReference type="EMBL" id="LAZR01008067">
    <property type="protein sequence ID" value="KKM81163.1"/>
    <property type="molecule type" value="Genomic_DNA"/>
</dbReference>
<dbReference type="InterPro" id="IPR041492">
    <property type="entry name" value="HAD_2"/>
</dbReference>
<dbReference type="InterPro" id="IPR036412">
    <property type="entry name" value="HAD-like_sf"/>
</dbReference>
<dbReference type="Gene3D" id="3.40.50.1000">
    <property type="entry name" value="HAD superfamily/HAD-like"/>
    <property type="match status" value="1"/>
</dbReference>
<gene>
    <name evidence="4" type="ORF">LCGC14_1332550</name>
</gene>
<organism evidence="4">
    <name type="scientific">marine sediment metagenome</name>
    <dbReference type="NCBI Taxonomy" id="412755"/>
    <lineage>
        <taxon>unclassified sequences</taxon>
        <taxon>metagenomes</taxon>
        <taxon>ecological metagenomes</taxon>
    </lineage>
</organism>
<keyword evidence="3" id="KW-0460">Magnesium</keyword>
<reference evidence="4" key="1">
    <citation type="journal article" date="2015" name="Nature">
        <title>Complex archaea that bridge the gap between prokaryotes and eukaryotes.</title>
        <authorList>
            <person name="Spang A."/>
            <person name="Saw J.H."/>
            <person name="Jorgensen S.L."/>
            <person name="Zaremba-Niedzwiedzka K."/>
            <person name="Martijn J."/>
            <person name="Lind A.E."/>
            <person name="van Eijk R."/>
            <person name="Schleper C."/>
            <person name="Guy L."/>
            <person name="Ettema T.J."/>
        </authorList>
    </citation>
    <scope>NUCLEOTIDE SEQUENCE</scope>
</reference>
<sequence>MLIIFDLDDTLIDTSGSITPIFLRKTIKTLIKNGLKIDENKAFEEIIKIDKTCSSSKESVKKFLLNINANKIFYDIAYMAMTDSSLSDIKIFTLKNANQTLKYLSNLHKLAIVTAGDEKFQFYKIKKAGIDTSIFSKILIAKGGDKEPYYKKIIEELNFDVKKSFVCGDRVKIDLLGAKKIGCKTIRMKWGRGKNIFNKKEDSKLVDYTISSLEEIKTILEN</sequence>
<dbReference type="GO" id="GO:0016791">
    <property type="term" value="F:phosphatase activity"/>
    <property type="evidence" value="ECO:0007669"/>
    <property type="project" value="TreeGrafter"/>
</dbReference>
<evidence type="ECO:0008006" key="5">
    <source>
        <dbReference type="Google" id="ProtNLM"/>
    </source>
</evidence>
<evidence type="ECO:0000256" key="2">
    <source>
        <dbReference type="ARBA" id="ARBA00022801"/>
    </source>
</evidence>
<dbReference type="InterPro" id="IPR023214">
    <property type="entry name" value="HAD_sf"/>
</dbReference>
<dbReference type="InterPro" id="IPR051400">
    <property type="entry name" value="HAD-like_hydrolase"/>
</dbReference>
<dbReference type="Gene3D" id="1.10.150.520">
    <property type="match status" value="1"/>
</dbReference>
<evidence type="ECO:0000256" key="3">
    <source>
        <dbReference type="ARBA" id="ARBA00022842"/>
    </source>
</evidence>
<protein>
    <recommendedName>
        <fullName evidence="5">Phosphoglycolate phosphatase</fullName>
    </recommendedName>
</protein>
<name>A0A0F9KGU1_9ZZZZ</name>
<comment type="caution">
    <text evidence="4">The sequence shown here is derived from an EMBL/GenBank/DDBJ whole genome shotgun (WGS) entry which is preliminary data.</text>
</comment>